<dbReference type="NCBIfam" id="TIGR00365">
    <property type="entry name" value="Grx4 family monothiol glutaredoxin"/>
    <property type="match status" value="1"/>
</dbReference>
<reference evidence="10 11" key="1">
    <citation type="submission" date="2017-02" db="EMBL/GenBank/DDBJ databases">
        <authorList>
            <person name="Peterson S.W."/>
        </authorList>
    </citation>
    <scope>NUCLEOTIDE SEQUENCE [LARGE SCALE GENOMIC DNA]</scope>
    <source>
        <strain evidence="10 11">USBA 369</strain>
    </source>
</reference>
<proteinExistence type="inferred from homology"/>
<dbReference type="GO" id="GO:0046872">
    <property type="term" value="F:metal ion binding"/>
    <property type="evidence" value="ECO:0007669"/>
    <property type="project" value="UniProtKB-KW"/>
</dbReference>
<dbReference type="InterPro" id="IPR002109">
    <property type="entry name" value="Glutaredoxin"/>
</dbReference>
<dbReference type="PIRSF" id="PIRSF005894">
    <property type="entry name" value="Monothiol_GRX"/>
    <property type="match status" value="1"/>
</dbReference>
<dbReference type="FunFam" id="3.40.30.10:FF:000005">
    <property type="entry name" value="Glutaredoxin 5"/>
    <property type="match status" value="1"/>
</dbReference>
<dbReference type="PANTHER" id="PTHR10293">
    <property type="entry name" value="GLUTAREDOXIN FAMILY MEMBER"/>
    <property type="match status" value="1"/>
</dbReference>
<evidence type="ECO:0000256" key="2">
    <source>
        <dbReference type="ARBA" id="ARBA00022714"/>
    </source>
</evidence>
<organism evidence="10 11">
    <name type="scientific">Consotaella salsifontis</name>
    <dbReference type="NCBI Taxonomy" id="1365950"/>
    <lineage>
        <taxon>Bacteria</taxon>
        <taxon>Pseudomonadati</taxon>
        <taxon>Pseudomonadota</taxon>
        <taxon>Alphaproteobacteria</taxon>
        <taxon>Hyphomicrobiales</taxon>
        <taxon>Aurantimonadaceae</taxon>
        <taxon>Consotaella</taxon>
    </lineage>
</organism>
<keyword evidence="4 8" id="KW-0408">Iron</keyword>
<name>A0A1T4LDL9_9HYPH</name>
<dbReference type="InterPro" id="IPR004480">
    <property type="entry name" value="Monothiol_GRX-rel"/>
</dbReference>
<dbReference type="Pfam" id="PF00462">
    <property type="entry name" value="Glutaredoxin"/>
    <property type="match status" value="1"/>
</dbReference>
<dbReference type="PANTHER" id="PTHR10293:SF72">
    <property type="entry name" value="MONOTHIOL GLUTAREDOXIN-S14, CHLOROPLASTIC"/>
    <property type="match status" value="1"/>
</dbReference>
<dbReference type="GO" id="GO:0051537">
    <property type="term" value="F:2 iron, 2 sulfur cluster binding"/>
    <property type="evidence" value="ECO:0007669"/>
    <property type="project" value="UniProtKB-KW"/>
</dbReference>
<protein>
    <recommendedName>
        <fullName evidence="7">Glutaredoxin</fullName>
    </recommendedName>
</protein>
<keyword evidence="2 8" id="KW-0001">2Fe-2S</keyword>
<dbReference type="CDD" id="cd03028">
    <property type="entry name" value="GRX_PICOT_like"/>
    <property type="match status" value="1"/>
</dbReference>
<dbReference type="InterPro" id="IPR014434">
    <property type="entry name" value="Monothiol_GRX"/>
</dbReference>
<dbReference type="InterPro" id="IPR033658">
    <property type="entry name" value="GRX_PICOT-like"/>
</dbReference>
<feature type="domain" description="Glutaredoxin" evidence="9">
    <location>
        <begin position="17"/>
        <end position="81"/>
    </location>
</feature>
<keyword evidence="6" id="KW-0676">Redox-active center</keyword>
<keyword evidence="5 8" id="KW-0411">Iron-sulfur</keyword>
<dbReference type="SUPFAM" id="SSF52833">
    <property type="entry name" value="Thioredoxin-like"/>
    <property type="match status" value="1"/>
</dbReference>
<dbReference type="PROSITE" id="PS51354">
    <property type="entry name" value="GLUTAREDOXIN_2"/>
    <property type="match status" value="1"/>
</dbReference>
<accession>A0A1T4LDL9</accession>
<dbReference type="InterPro" id="IPR036249">
    <property type="entry name" value="Thioredoxin-like_sf"/>
</dbReference>
<keyword evidence="11" id="KW-1185">Reference proteome</keyword>
<evidence type="ECO:0000256" key="3">
    <source>
        <dbReference type="ARBA" id="ARBA00022723"/>
    </source>
</evidence>
<dbReference type="Gene3D" id="3.40.30.10">
    <property type="entry name" value="Glutaredoxin"/>
    <property type="match status" value="1"/>
</dbReference>
<evidence type="ECO:0000256" key="4">
    <source>
        <dbReference type="ARBA" id="ARBA00023004"/>
    </source>
</evidence>
<evidence type="ECO:0000259" key="9">
    <source>
        <dbReference type="Pfam" id="PF00462"/>
    </source>
</evidence>
<comment type="similarity">
    <text evidence="1 7">Belongs to the glutaredoxin family. Monothiol subfamily.</text>
</comment>
<evidence type="ECO:0000256" key="7">
    <source>
        <dbReference type="PIRNR" id="PIRNR005894"/>
    </source>
</evidence>
<sequence length="115" mass="12595">MSEISNWIDSEVKGNDVVLFMKGTPDFPQCGFSGQVVQILDYLGVPYKGINILTSDDLRQGVKEYSQWPTLPQLFVKGEFVGGCDIVKEMFQAGELKSLFADKGVATQTDAPAAE</sequence>
<dbReference type="OrthoDB" id="9804115at2"/>
<evidence type="ECO:0000256" key="1">
    <source>
        <dbReference type="ARBA" id="ARBA00009630"/>
    </source>
</evidence>
<dbReference type="GO" id="GO:0015036">
    <property type="term" value="F:disulfide oxidoreductase activity"/>
    <property type="evidence" value="ECO:0007669"/>
    <property type="project" value="InterPro"/>
</dbReference>
<evidence type="ECO:0000256" key="5">
    <source>
        <dbReference type="ARBA" id="ARBA00023014"/>
    </source>
</evidence>
<dbReference type="STRING" id="1365950.SAMN05428963_101174"/>
<dbReference type="Proteomes" id="UP000190135">
    <property type="component" value="Unassembled WGS sequence"/>
</dbReference>
<dbReference type="RefSeq" id="WP_078706705.1">
    <property type="nucleotide sequence ID" value="NZ_FUXL01000001.1"/>
</dbReference>
<evidence type="ECO:0000313" key="10">
    <source>
        <dbReference type="EMBL" id="SJZ52721.1"/>
    </source>
</evidence>
<dbReference type="AlphaFoldDB" id="A0A1T4LDL9"/>
<feature type="binding site" evidence="8">
    <location>
        <position position="30"/>
    </location>
    <ligand>
        <name>[2Fe-2S] cluster</name>
        <dbReference type="ChEBI" id="CHEBI:190135"/>
        <note>ligand shared between dimeric partners</note>
    </ligand>
</feature>
<evidence type="ECO:0000256" key="6">
    <source>
        <dbReference type="ARBA" id="ARBA00023284"/>
    </source>
</evidence>
<dbReference type="EMBL" id="FUXL01000001">
    <property type="protein sequence ID" value="SJZ52721.1"/>
    <property type="molecule type" value="Genomic_DNA"/>
</dbReference>
<keyword evidence="3 8" id="KW-0479">Metal-binding</keyword>
<gene>
    <name evidence="10" type="ORF">SAMN05428963_101174</name>
</gene>
<evidence type="ECO:0000256" key="8">
    <source>
        <dbReference type="PIRSR" id="PIRSR005894-2"/>
    </source>
</evidence>
<evidence type="ECO:0000313" key="11">
    <source>
        <dbReference type="Proteomes" id="UP000190135"/>
    </source>
</evidence>